<dbReference type="Pfam" id="PF22725">
    <property type="entry name" value="GFO_IDH_MocA_C3"/>
    <property type="match status" value="1"/>
</dbReference>
<dbReference type="PANTHER" id="PTHR43818">
    <property type="entry name" value="BCDNA.GH03377"/>
    <property type="match status" value="1"/>
</dbReference>
<organism evidence="4 5">
    <name type="scientific">Oceanobacillus sojae</name>
    <dbReference type="NCBI Taxonomy" id="582851"/>
    <lineage>
        <taxon>Bacteria</taxon>
        <taxon>Bacillati</taxon>
        <taxon>Bacillota</taxon>
        <taxon>Bacilli</taxon>
        <taxon>Bacillales</taxon>
        <taxon>Bacillaceae</taxon>
        <taxon>Oceanobacillus</taxon>
    </lineage>
</organism>
<dbReference type="GO" id="GO:0000166">
    <property type="term" value="F:nucleotide binding"/>
    <property type="evidence" value="ECO:0007669"/>
    <property type="project" value="InterPro"/>
</dbReference>
<protein>
    <submittedName>
        <fullName evidence="4">Oxidoreductase</fullName>
    </submittedName>
</protein>
<proteinExistence type="predicted"/>
<accession>A0A511ZHU1</accession>
<dbReference type="InterPro" id="IPR055170">
    <property type="entry name" value="GFO_IDH_MocA-like_dom"/>
</dbReference>
<gene>
    <name evidence="4" type="ORF">OSO01_17490</name>
</gene>
<dbReference type="GO" id="GO:0016491">
    <property type="term" value="F:oxidoreductase activity"/>
    <property type="evidence" value="ECO:0007669"/>
    <property type="project" value="UniProtKB-KW"/>
</dbReference>
<dbReference type="Proteomes" id="UP000321558">
    <property type="component" value="Unassembled WGS sequence"/>
</dbReference>
<dbReference type="EMBL" id="BJYM01000006">
    <property type="protein sequence ID" value="GEN87010.1"/>
    <property type="molecule type" value="Genomic_DNA"/>
</dbReference>
<feature type="domain" description="GFO/IDH/MocA-like oxidoreductase" evidence="3">
    <location>
        <begin position="138"/>
        <end position="275"/>
    </location>
</feature>
<keyword evidence="5" id="KW-1185">Reference proteome</keyword>
<dbReference type="SUPFAM" id="SSF55347">
    <property type="entry name" value="Glyceraldehyde-3-phosphate dehydrogenase-like, C-terminal domain"/>
    <property type="match status" value="1"/>
</dbReference>
<name>A0A511ZHU1_9BACI</name>
<dbReference type="AlphaFoldDB" id="A0A511ZHU1"/>
<evidence type="ECO:0000313" key="5">
    <source>
        <dbReference type="Proteomes" id="UP000321558"/>
    </source>
</evidence>
<dbReference type="Gene3D" id="3.30.360.10">
    <property type="entry name" value="Dihydrodipicolinate Reductase, domain 2"/>
    <property type="match status" value="1"/>
</dbReference>
<evidence type="ECO:0000259" key="2">
    <source>
        <dbReference type="Pfam" id="PF01408"/>
    </source>
</evidence>
<evidence type="ECO:0000313" key="4">
    <source>
        <dbReference type="EMBL" id="GEN87010.1"/>
    </source>
</evidence>
<evidence type="ECO:0000259" key="3">
    <source>
        <dbReference type="Pfam" id="PF22725"/>
    </source>
</evidence>
<keyword evidence="1" id="KW-0560">Oxidoreductase</keyword>
<dbReference type="InterPro" id="IPR036291">
    <property type="entry name" value="NAD(P)-bd_dom_sf"/>
</dbReference>
<dbReference type="STRING" id="582851.GCA_900162665_00878"/>
<evidence type="ECO:0000256" key="1">
    <source>
        <dbReference type="ARBA" id="ARBA00023002"/>
    </source>
</evidence>
<dbReference type="InterPro" id="IPR000683">
    <property type="entry name" value="Gfo/Idh/MocA-like_OxRdtase_N"/>
</dbReference>
<dbReference type="InterPro" id="IPR050463">
    <property type="entry name" value="Gfo/Idh/MocA_oxidrdct_glycsds"/>
</dbReference>
<dbReference type="PANTHER" id="PTHR43818:SF11">
    <property type="entry name" value="BCDNA.GH03377"/>
    <property type="match status" value="1"/>
</dbReference>
<feature type="domain" description="Gfo/Idh/MocA-like oxidoreductase N-terminal" evidence="2">
    <location>
        <begin position="3"/>
        <end position="128"/>
    </location>
</feature>
<sequence length="378" mass="42821">MSIRVGMIGYQFMGRAHSIAYRNIPFYFKNTTRPVLQTLCGRNSQNVSRAASEMGWSSSETEWEKMIQREDIDLIDIVSPNHTHAEIAIAAAEAGKHVICEKPLATTLEDAKRMLEAVEKAGVMHMVCHNYRFAPAIQLAKKMIEEGQLGKIYHIRAVYLQDWLIDPSAPVTWRLQKERTGSGALGDIGSHIIDLARFLVSEISEVSGLLETFIKERPSAAENTDEKELVTVDDASIFTTKFENGALGVFEASRFATGNRNGNRIEINGEKGSIRWDLENMNHLHVYLENDSAELQGFRTINCTGEVYPYGENYWPPGHILGYEHTFINLIKTMMDSIKNKTLEVPNFKDGYLNQLVIHAVEESHRLKKWVKLSDYIN</sequence>
<dbReference type="Pfam" id="PF01408">
    <property type="entry name" value="GFO_IDH_MocA"/>
    <property type="match status" value="1"/>
</dbReference>
<reference evidence="4 5" key="1">
    <citation type="submission" date="2019-07" db="EMBL/GenBank/DDBJ databases">
        <title>Whole genome shotgun sequence of Oceanobacillus sojae NBRC 105379.</title>
        <authorList>
            <person name="Hosoyama A."/>
            <person name="Uohara A."/>
            <person name="Ohji S."/>
            <person name="Ichikawa N."/>
        </authorList>
    </citation>
    <scope>NUCLEOTIDE SEQUENCE [LARGE SCALE GENOMIC DNA]</scope>
    <source>
        <strain evidence="4 5">NBRC 105379</strain>
    </source>
</reference>
<dbReference type="Gene3D" id="3.40.50.720">
    <property type="entry name" value="NAD(P)-binding Rossmann-like Domain"/>
    <property type="match status" value="1"/>
</dbReference>
<dbReference type="SUPFAM" id="SSF51735">
    <property type="entry name" value="NAD(P)-binding Rossmann-fold domains"/>
    <property type="match status" value="1"/>
</dbReference>
<dbReference type="RefSeq" id="WP_246145100.1">
    <property type="nucleotide sequence ID" value="NZ_BJYM01000006.1"/>
</dbReference>
<comment type="caution">
    <text evidence="4">The sequence shown here is derived from an EMBL/GenBank/DDBJ whole genome shotgun (WGS) entry which is preliminary data.</text>
</comment>